<dbReference type="AlphaFoldDB" id="A0A6C0IFM8"/>
<feature type="compositionally biased region" description="Polar residues" evidence="1">
    <location>
        <begin position="13"/>
        <end position="22"/>
    </location>
</feature>
<evidence type="ECO:0000256" key="1">
    <source>
        <dbReference type="SAM" id="MobiDB-lite"/>
    </source>
</evidence>
<reference evidence="2" key="1">
    <citation type="journal article" date="2020" name="Nature">
        <title>Giant virus diversity and host interactions through global metagenomics.</title>
        <authorList>
            <person name="Schulz F."/>
            <person name="Roux S."/>
            <person name="Paez-Espino D."/>
            <person name="Jungbluth S."/>
            <person name="Walsh D.A."/>
            <person name="Denef V.J."/>
            <person name="McMahon K.D."/>
            <person name="Konstantinidis K.T."/>
            <person name="Eloe-Fadrosh E.A."/>
            <person name="Kyrpides N.C."/>
            <person name="Woyke T."/>
        </authorList>
    </citation>
    <scope>NUCLEOTIDE SEQUENCE</scope>
    <source>
        <strain evidence="2">GVMAG-M-3300023184-77</strain>
    </source>
</reference>
<organism evidence="2">
    <name type="scientific">viral metagenome</name>
    <dbReference type="NCBI Taxonomy" id="1070528"/>
    <lineage>
        <taxon>unclassified sequences</taxon>
        <taxon>metagenomes</taxon>
        <taxon>organismal metagenomes</taxon>
    </lineage>
</organism>
<dbReference type="EMBL" id="MN740165">
    <property type="protein sequence ID" value="QHT91305.1"/>
    <property type="molecule type" value="Genomic_DNA"/>
</dbReference>
<proteinExistence type="predicted"/>
<accession>A0A6C0IFM8</accession>
<dbReference type="InterPro" id="IPR011050">
    <property type="entry name" value="Pectin_lyase_fold/virulence"/>
</dbReference>
<dbReference type="SUPFAM" id="SSF51126">
    <property type="entry name" value="Pectin lyase-like"/>
    <property type="match status" value="1"/>
</dbReference>
<feature type="compositionally biased region" description="Low complexity" evidence="1">
    <location>
        <begin position="46"/>
        <end position="86"/>
    </location>
</feature>
<name>A0A6C0IFM8_9ZZZZ</name>
<feature type="compositionally biased region" description="Basic and acidic residues" evidence="1">
    <location>
        <begin position="23"/>
        <end position="42"/>
    </location>
</feature>
<evidence type="ECO:0000313" key="2">
    <source>
        <dbReference type="EMBL" id="QHT91305.1"/>
    </source>
</evidence>
<protein>
    <submittedName>
        <fullName evidence="2">Uncharacterized protein</fullName>
    </submittedName>
</protein>
<sequence>MSSCTRNKWGPGIQSTNKNDSSANKEMEEKLKKLQQERDKQDTMWSTSNNTISNNSISNITTSNNTTTNNTTTNNTITNNNTKMGK</sequence>
<feature type="region of interest" description="Disordered" evidence="1">
    <location>
        <begin position="1"/>
        <end position="86"/>
    </location>
</feature>